<feature type="compositionally biased region" description="Acidic residues" evidence="5">
    <location>
        <begin position="195"/>
        <end position="204"/>
    </location>
</feature>
<feature type="region of interest" description="Disordered" evidence="5">
    <location>
        <begin position="112"/>
        <end position="143"/>
    </location>
</feature>
<evidence type="ECO:0000259" key="6">
    <source>
        <dbReference type="Pfam" id="PF06094"/>
    </source>
</evidence>
<dbReference type="GO" id="GO:0003839">
    <property type="term" value="F:gamma-glutamylcyclotransferase activity"/>
    <property type="evidence" value="ECO:0007669"/>
    <property type="project" value="UniProtKB-EC"/>
</dbReference>
<dbReference type="EMBL" id="CP089275">
    <property type="protein sequence ID" value="USP74680.1"/>
    <property type="molecule type" value="Genomic_DNA"/>
</dbReference>
<proteinExistence type="predicted"/>
<dbReference type="Pfam" id="PF06094">
    <property type="entry name" value="GGACT"/>
    <property type="match status" value="1"/>
</dbReference>
<evidence type="ECO:0000256" key="2">
    <source>
        <dbReference type="ARBA" id="ARBA00023239"/>
    </source>
</evidence>
<dbReference type="InterPro" id="IPR017939">
    <property type="entry name" value="G-Glutamylcylcotransferase"/>
</dbReference>
<feature type="region of interest" description="Disordered" evidence="5">
    <location>
        <begin position="193"/>
        <end position="235"/>
    </location>
</feature>
<feature type="compositionally biased region" description="Low complexity" evidence="5">
    <location>
        <begin position="112"/>
        <end position="131"/>
    </location>
</feature>
<dbReference type="CDD" id="cd06661">
    <property type="entry name" value="GGCT_like"/>
    <property type="match status" value="1"/>
</dbReference>
<evidence type="ECO:0000256" key="1">
    <source>
        <dbReference type="ARBA" id="ARBA00012346"/>
    </source>
</evidence>
<name>A0A9Q9DQ25_CURCL</name>
<dbReference type="Gene3D" id="3.10.490.10">
    <property type="entry name" value="Gamma-glutamyl cyclotransferase-like"/>
    <property type="match status" value="1"/>
</dbReference>
<dbReference type="InterPro" id="IPR013024">
    <property type="entry name" value="GGCT-like"/>
</dbReference>
<dbReference type="PANTHER" id="PTHR12935:SF0">
    <property type="entry name" value="GAMMA-GLUTAMYLCYCLOTRANSFERASE"/>
    <property type="match status" value="1"/>
</dbReference>
<dbReference type="EC" id="4.3.2.9" evidence="1"/>
<dbReference type="AlphaFoldDB" id="A0A9Q9DQ25"/>
<evidence type="ECO:0000313" key="8">
    <source>
        <dbReference type="Proteomes" id="UP001056012"/>
    </source>
</evidence>
<keyword evidence="8" id="KW-1185">Reference proteome</keyword>
<feature type="domain" description="Gamma-glutamylcyclotransferase AIG2-like" evidence="6">
    <location>
        <begin position="9"/>
        <end position="104"/>
    </location>
</feature>
<evidence type="ECO:0000256" key="5">
    <source>
        <dbReference type="SAM" id="MobiDB-lite"/>
    </source>
</evidence>
<dbReference type="Proteomes" id="UP001056012">
    <property type="component" value="Chromosome 2"/>
</dbReference>
<evidence type="ECO:0000313" key="7">
    <source>
        <dbReference type="EMBL" id="USP74680.1"/>
    </source>
</evidence>
<dbReference type="InterPro" id="IPR036568">
    <property type="entry name" value="GGCT-like_sf"/>
</dbReference>
<protein>
    <recommendedName>
        <fullName evidence="1">gamma-glutamylcyclotransferase</fullName>
        <ecNumber evidence="1">4.3.2.9</ecNumber>
    </recommendedName>
</protein>
<dbReference type="VEuPathDB" id="FungiDB:yc1106_01954"/>
<feature type="active site" description="Proton acceptor" evidence="3">
    <location>
        <position position="89"/>
    </location>
</feature>
<dbReference type="OrthoDB" id="2924818at2759"/>
<dbReference type="SUPFAM" id="SSF110857">
    <property type="entry name" value="Gamma-glutamyl cyclotransferase-like"/>
    <property type="match status" value="1"/>
</dbReference>
<gene>
    <name evidence="7" type="ORF">yc1106_01954</name>
</gene>
<evidence type="ECO:0000256" key="3">
    <source>
        <dbReference type="PIRSR" id="PIRSR617939-1"/>
    </source>
</evidence>
<feature type="compositionally biased region" description="Basic and acidic residues" evidence="5">
    <location>
        <begin position="205"/>
        <end position="235"/>
    </location>
</feature>
<organism evidence="7 8">
    <name type="scientific">Curvularia clavata</name>
    <dbReference type="NCBI Taxonomy" id="95742"/>
    <lineage>
        <taxon>Eukaryota</taxon>
        <taxon>Fungi</taxon>
        <taxon>Dikarya</taxon>
        <taxon>Ascomycota</taxon>
        <taxon>Pezizomycotina</taxon>
        <taxon>Dothideomycetes</taxon>
        <taxon>Pleosporomycetidae</taxon>
        <taxon>Pleosporales</taxon>
        <taxon>Pleosporineae</taxon>
        <taxon>Pleosporaceae</taxon>
        <taxon>Curvularia</taxon>
    </lineage>
</organism>
<dbReference type="PANTHER" id="PTHR12935">
    <property type="entry name" value="GAMMA-GLUTAMYLCYCLOTRANSFERASE"/>
    <property type="match status" value="1"/>
</dbReference>
<evidence type="ECO:0000256" key="4">
    <source>
        <dbReference type="PIRSR" id="PIRSR617939-2"/>
    </source>
</evidence>
<accession>A0A9Q9DQ25</accession>
<keyword evidence="2" id="KW-0456">Lyase</keyword>
<reference evidence="7" key="1">
    <citation type="submission" date="2021-12" db="EMBL/GenBank/DDBJ databases">
        <title>Curvularia clavata genome.</title>
        <authorList>
            <person name="Cao Y."/>
        </authorList>
    </citation>
    <scope>NUCLEOTIDE SEQUENCE</scope>
    <source>
        <strain evidence="7">Yc1106</strain>
    </source>
</reference>
<feature type="binding site" evidence="4">
    <location>
        <begin position="9"/>
        <end position="14"/>
    </location>
    <ligand>
        <name>substrate</name>
    </ligand>
</feature>
<sequence>MTNSKPTLYFGYGSNLWLHQMSTRCPESQYLGIARLNGYKWLINERGYANVVEDTSSTSTSASASEAAYVYGLVYSLSPTDEARLDKNEGVPIAYTKEYLPCDFWSVDSASASASPSPSPSSTITTTTYPPKIDPSLPPSQTSKPLLVYIDRQRVSPSTPRHEYVYRMNRGIEDALACGVPEEYVRDVMRVYIPSDDDDEDEDEGKGGEGKEREKMAEYAREQAAAFRDESGVIE</sequence>
<dbReference type="InterPro" id="IPR009288">
    <property type="entry name" value="AIG2-like_dom"/>
</dbReference>